<dbReference type="AlphaFoldDB" id="A0A4R5E5B0"/>
<gene>
    <name evidence="1" type="ORF">E1295_45140</name>
</gene>
<dbReference type="RefSeq" id="WP_132641084.1">
    <property type="nucleotide sequence ID" value="NZ_SMLD01000253.1"/>
</dbReference>
<comment type="caution">
    <text evidence="1">The sequence shown here is derived from an EMBL/GenBank/DDBJ whole genome shotgun (WGS) entry which is preliminary data.</text>
</comment>
<evidence type="ECO:0008006" key="3">
    <source>
        <dbReference type="Google" id="ProtNLM"/>
    </source>
</evidence>
<evidence type="ECO:0000313" key="2">
    <source>
        <dbReference type="Proteomes" id="UP000295136"/>
    </source>
</evidence>
<dbReference type="Proteomes" id="UP000295136">
    <property type="component" value="Unassembled WGS sequence"/>
</dbReference>
<name>A0A4R5E5B0_9ACTN</name>
<protein>
    <recommendedName>
        <fullName evidence="3">Core-binding (CB) domain-containing protein</fullName>
    </recommendedName>
</protein>
<evidence type="ECO:0000313" key="1">
    <source>
        <dbReference type="EMBL" id="TDE25014.1"/>
    </source>
</evidence>
<sequence length="258" mass="29409">MSRHYRRGLTKLLRALDFHCDNTAFQPVMDALKLLDRYADSEDVFYDRAETVPIEYVVPEDWQEAVADERGRIERIPYELCVLVALRKAIRPREIWVEGGKIWRNPEVGLPADFDDDRDVHHEALKRPRDSAAFIAESWTVLGEAGVPIEPIERYLAYLPDIDRSPNTVKAYAHDLKDYFTVNPHKPKTHIGMILRRAARSSEETALAWQGVDVRPSKLTGAALERTGARRCSRSRSSTFSARISVASAAVWHTDRIG</sequence>
<accession>A0A4R5E5B0</accession>
<organism evidence="1 2">
    <name type="scientific">Nonomuraea mesophila</name>
    <dbReference type="NCBI Taxonomy" id="2530382"/>
    <lineage>
        <taxon>Bacteria</taxon>
        <taxon>Bacillati</taxon>
        <taxon>Actinomycetota</taxon>
        <taxon>Actinomycetes</taxon>
        <taxon>Streptosporangiales</taxon>
        <taxon>Streptosporangiaceae</taxon>
        <taxon>Nonomuraea</taxon>
    </lineage>
</organism>
<reference evidence="1 2" key="1">
    <citation type="submission" date="2019-03" db="EMBL/GenBank/DDBJ databases">
        <title>Draft genome sequences of novel Actinobacteria.</title>
        <authorList>
            <person name="Sahin N."/>
            <person name="Ay H."/>
            <person name="Saygin H."/>
        </authorList>
    </citation>
    <scope>NUCLEOTIDE SEQUENCE [LARGE SCALE GENOMIC DNA]</scope>
    <source>
        <strain evidence="1 2">6K102</strain>
    </source>
</reference>
<dbReference type="EMBL" id="SMLD01000253">
    <property type="protein sequence ID" value="TDE25014.1"/>
    <property type="molecule type" value="Genomic_DNA"/>
</dbReference>
<proteinExistence type="predicted"/>
<keyword evidence="2" id="KW-1185">Reference proteome</keyword>